<dbReference type="KEGG" id="hsd:SD1D_1646"/>
<dbReference type="PANTHER" id="PTHR34374">
    <property type="entry name" value="LARGE RIBOSOMAL RNA SUBUNIT ACCUMULATION PROTEIN YCED HOMOLOG 1, CHLOROPLASTIC"/>
    <property type="match status" value="1"/>
</dbReference>
<dbReference type="RefSeq" id="WP_058258455.1">
    <property type="nucleotide sequence ID" value="NZ_DUPS01000069.1"/>
</dbReference>
<dbReference type="Pfam" id="PF02620">
    <property type="entry name" value="YceD"/>
    <property type="match status" value="1"/>
</dbReference>
<dbReference type="OrthoDB" id="9790372at2"/>
<organism evidence="1 2">
    <name type="scientific">Herbinix luporum</name>
    <dbReference type="NCBI Taxonomy" id="1679721"/>
    <lineage>
        <taxon>Bacteria</taxon>
        <taxon>Bacillati</taxon>
        <taxon>Bacillota</taxon>
        <taxon>Clostridia</taxon>
        <taxon>Lachnospirales</taxon>
        <taxon>Lachnospiraceae</taxon>
        <taxon>Herbinix</taxon>
    </lineage>
</organism>
<gene>
    <name evidence="1" type="ORF">SD1D_1646</name>
</gene>
<name>A0A0K8J6C4_9FIRM</name>
<protein>
    <recommendedName>
        <fullName evidence="3">DUF177 domain-containing protein</fullName>
    </recommendedName>
</protein>
<dbReference type="InterPro" id="IPR003772">
    <property type="entry name" value="YceD"/>
</dbReference>
<dbReference type="AlphaFoldDB" id="A0A0K8J6C4"/>
<evidence type="ECO:0000313" key="1">
    <source>
        <dbReference type="EMBL" id="CUH93191.1"/>
    </source>
</evidence>
<accession>A0A0K8J6C4</accession>
<reference evidence="2" key="1">
    <citation type="submission" date="2015-09" db="EMBL/GenBank/DDBJ databases">
        <authorList>
            <person name="Wibberg D."/>
        </authorList>
    </citation>
    <scope>NUCLEOTIDE SEQUENCE [LARGE SCALE GENOMIC DNA]</scope>
    <source>
        <strain evidence="2">SD1D</strain>
    </source>
</reference>
<dbReference type="Proteomes" id="UP000196053">
    <property type="component" value="Chromosome I"/>
</dbReference>
<sequence>MLISLSEIINTKGKVEHILAPIEMEKFIYDGEAYEFARKDRVDLTITNLGKKKVLIEGSTKLSLIIFCSRCLKELEYPMDISVSKEIDLNLTEDDRVKELDEANYITGYNLDVDILIKDEIIIGFPMKVLCSEQCKGICMHCGTNLNEKSCDCDNTVLDPRMSAILDIFNNFKEV</sequence>
<evidence type="ECO:0008006" key="3">
    <source>
        <dbReference type="Google" id="ProtNLM"/>
    </source>
</evidence>
<dbReference type="EMBL" id="LN879430">
    <property type="protein sequence ID" value="CUH93191.1"/>
    <property type="molecule type" value="Genomic_DNA"/>
</dbReference>
<dbReference type="PANTHER" id="PTHR34374:SF1">
    <property type="entry name" value="LARGE RIBOSOMAL RNA SUBUNIT ACCUMULATION PROTEIN YCED HOMOLOG 1, CHLOROPLASTIC"/>
    <property type="match status" value="1"/>
</dbReference>
<keyword evidence="2" id="KW-1185">Reference proteome</keyword>
<proteinExistence type="predicted"/>
<evidence type="ECO:0000313" key="2">
    <source>
        <dbReference type="Proteomes" id="UP000196053"/>
    </source>
</evidence>